<proteinExistence type="predicted"/>
<dbReference type="GO" id="GO:0001522">
    <property type="term" value="P:pseudouridine synthesis"/>
    <property type="evidence" value="ECO:0007669"/>
    <property type="project" value="InterPro"/>
</dbReference>
<protein>
    <submittedName>
        <fullName evidence="2">Ribosomal large subunit pseudouridine synthase B</fullName>
    </submittedName>
</protein>
<dbReference type="Pfam" id="PF00849">
    <property type="entry name" value="PseudoU_synth_2"/>
    <property type="match status" value="1"/>
</dbReference>
<gene>
    <name evidence="2" type="ORF">MAQA_05708</name>
</gene>
<dbReference type="InterPro" id="IPR006145">
    <property type="entry name" value="PsdUridine_synth_RsuA/RluA"/>
</dbReference>
<evidence type="ECO:0000259" key="1">
    <source>
        <dbReference type="Pfam" id="PF00849"/>
    </source>
</evidence>
<sequence>MIEGKKTAKAKVRQLSFDKAKQKAIIEITIHEGRNRQVRKMFEAIGHPVQKLTREAYGFLDLRHLNAGESRELSHHEVKQLKSLAKFGQKPQG</sequence>
<organism evidence="2 3">
    <name type="scientific">Listeria aquatica FSL S10-1188</name>
    <dbReference type="NCBI Taxonomy" id="1265818"/>
    <lineage>
        <taxon>Bacteria</taxon>
        <taxon>Bacillati</taxon>
        <taxon>Bacillota</taxon>
        <taxon>Bacilli</taxon>
        <taxon>Bacillales</taxon>
        <taxon>Listeriaceae</taxon>
        <taxon>Listeria</taxon>
    </lineage>
</organism>
<keyword evidence="3" id="KW-1185">Reference proteome</keyword>
<dbReference type="Proteomes" id="UP000019246">
    <property type="component" value="Unassembled WGS sequence"/>
</dbReference>
<evidence type="ECO:0000313" key="3">
    <source>
        <dbReference type="Proteomes" id="UP000019246"/>
    </source>
</evidence>
<dbReference type="PANTHER" id="PTHR47683">
    <property type="entry name" value="PSEUDOURIDINE SYNTHASE FAMILY PROTEIN-RELATED"/>
    <property type="match status" value="1"/>
</dbReference>
<dbReference type="GO" id="GO:0003723">
    <property type="term" value="F:RNA binding"/>
    <property type="evidence" value="ECO:0007669"/>
    <property type="project" value="InterPro"/>
</dbReference>
<dbReference type="InterPro" id="IPR050343">
    <property type="entry name" value="RsuA_PseudoU_synthase"/>
</dbReference>
<dbReference type="EMBL" id="AOCG01000006">
    <property type="protein sequence ID" value="EUJ19663.1"/>
    <property type="molecule type" value="Genomic_DNA"/>
</dbReference>
<dbReference type="InterPro" id="IPR020103">
    <property type="entry name" value="PsdUridine_synth_cat_dom_sf"/>
</dbReference>
<dbReference type="GO" id="GO:0006396">
    <property type="term" value="P:RNA processing"/>
    <property type="evidence" value="ECO:0007669"/>
    <property type="project" value="UniProtKB-ARBA"/>
</dbReference>
<evidence type="ECO:0000313" key="2">
    <source>
        <dbReference type="EMBL" id="EUJ19663.1"/>
    </source>
</evidence>
<accession>W7BIS2</accession>
<dbReference type="AlphaFoldDB" id="W7BIS2"/>
<name>W7BIS2_9LIST</name>
<dbReference type="STRING" id="1265818.MAQA_05708"/>
<comment type="caution">
    <text evidence="2">The sequence shown here is derived from an EMBL/GenBank/DDBJ whole genome shotgun (WGS) entry which is preliminary data.</text>
</comment>
<dbReference type="PANTHER" id="PTHR47683:SF2">
    <property type="entry name" value="RNA-BINDING S4 DOMAIN-CONTAINING PROTEIN"/>
    <property type="match status" value="1"/>
</dbReference>
<reference evidence="2 3" key="1">
    <citation type="journal article" date="2014" name="Int. J. Syst. Evol. Microbiol.">
        <title>Listeria floridensis sp. nov., Listeria aquatica sp. nov., Listeria cornellensis sp. nov., Listeria riparia sp. nov. and Listeria grandensis sp. nov., from agricultural and natural environments.</title>
        <authorList>
            <person name="den Bakker H.C."/>
            <person name="Warchocki S."/>
            <person name="Wright E.M."/>
            <person name="Allred A.F."/>
            <person name="Ahlstrom C."/>
            <person name="Manuel C.S."/>
            <person name="Stasiewicz M.J."/>
            <person name="Burrell A."/>
            <person name="Roof S."/>
            <person name="Strawn L."/>
            <person name="Fortes E.D."/>
            <person name="Nightingale K.K."/>
            <person name="Kephart D."/>
            <person name="Wiedmann M."/>
        </authorList>
    </citation>
    <scope>NUCLEOTIDE SEQUENCE [LARGE SCALE GENOMIC DNA]</scope>
    <source>
        <strain evidence="2 3">FSL S10-1188</strain>
    </source>
</reference>
<dbReference type="GO" id="GO:0009982">
    <property type="term" value="F:pseudouridine synthase activity"/>
    <property type="evidence" value="ECO:0007669"/>
    <property type="project" value="InterPro"/>
</dbReference>
<feature type="domain" description="Pseudouridine synthase RsuA/RluA-like" evidence="1">
    <location>
        <begin position="3"/>
        <end position="44"/>
    </location>
</feature>
<dbReference type="GO" id="GO:0140098">
    <property type="term" value="F:catalytic activity, acting on RNA"/>
    <property type="evidence" value="ECO:0007669"/>
    <property type="project" value="UniProtKB-ARBA"/>
</dbReference>
<dbReference type="Gene3D" id="3.30.2350.10">
    <property type="entry name" value="Pseudouridine synthase"/>
    <property type="match status" value="1"/>
</dbReference>
<dbReference type="PATRIC" id="fig|1265818.5.peg.1136"/>
<dbReference type="SUPFAM" id="SSF55120">
    <property type="entry name" value="Pseudouridine synthase"/>
    <property type="match status" value="1"/>
</dbReference>